<dbReference type="RefSeq" id="WP_073156360.1">
    <property type="nucleotide sequence ID" value="NZ_FQVL01000011.1"/>
</dbReference>
<evidence type="ECO:0000256" key="4">
    <source>
        <dbReference type="ARBA" id="ARBA00023027"/>
    </source>
</evidence>
<keyword evidence="4" id="KW-0520">NAD</keyword>
<dbReference type="AlphaFoldDB" id="A0A1M4ZZR9"/>
<dbReference type="SUPFAM" id="SSF51735">
    <property type="entry name" value="NAD(P)-binding Rossmann-fold domains"/>
    <property type="match status" value="1"/>
</dbReference>
<evidence type="ECO:0000256" key="1">
    <source>
        <dbReference type="ARBA" id="ARBA00001911"/>
    </source>
</evidence>
<sequence>MYQFYGPRLRVTNRICDQNRECLKQSRLIFYQHLFEDTLELIKHLLENGVIIDCVIGKAYTSDPKIVKEIEALGVRVVKMNYSLADKGHILQHILLGALKRARNKGQKVVINEVGGYFASILSEIPRDLKGYFGGVVETTTFGWNRYKRLEGSIPFPIYHVARSPLKEAEASHVGKAISLAFDHLMRRLGISISGRTALVVGYGMVGKQIAKSLSNHQLHVTVKDINPIQRLQAYIDGYRILETENLNEFDLIISATGREGISLDMIRKCKSGVILASGGSRDTEIDVRGLKRYRTKEAIHDDISIYHVEGKKIFVLRNGTALNFGVKSVPSEIVDLVYSEIICCISKLAQDGSKSGLQELDQIERAQIAEQWLMDMKGMNRIGNDESCTISSTSGIKRCKNCKTTGNTQGLINSSTSSFGQPN</sequence>
<evidence type="ECO:0000259" key="5">
    <source>
        <dbReference type="SMART" id="SM00997"/>
    </source>
</evidence>
<dbReference type="GO" id="GO:0033353">
    <property type="term" value="P:S-adenosylmethionine cycle"/>
    <property type="evidence" value="ECO:0007669"/>
    <property type="project" value="TreeGrafter"/>
</dbReference>
<dbReference type="SMART" id="SM00996">
    <property type="entry name" value="AdoHcyase"/>
    <property type="match status" value="1"/>
</dbReference>
<dbReference type="SMART" id="SM00997">
    <property type="entry name" value="AdoHcyase_NAD"/>
    <property type="match status" value="1"/>
</dbReference>
<reference evidence="6 7" key="1">
    <citation type="submission" date="2016-11" db="EMBL/GenBank/DDBJ databases">
        <authorList>
            <person name="Jaros S."/>
            <person name="Januszkiewicz K."/>
            <person name="Wedrychowicz H."/>
        </authorList>
    </citation>
    <scope>NUCLEOTIDE SEQUENCE [LARGE SCALE GENOMIC DNA]</scope>
    <source>
        <strain evidence="6 7">DSM 44666</strain>
    </source>
</reference>
<dbReference type="GO" id="GO:0004013">
    <property type="term" value="F:adenosylhomocysteinase activity"/>
    <property type="evidence" value="ECO:0007669"/>
    <property type="project" value="TreeGrafter"/>
</dbReference>
<name>A0A1M4ZZR9_9BACL</name>
<comment type="similarity">
    <text evidence="2">Belongs to the adenosylhomocysteinase family.</text>
</comment>
<organism evidence="6 7">
    <name type="scientific">Seinonella peptonophila</name>
    <dbReference type="NCBI Taxonomy" id="112248"/>
    <lineage>
        <taxon>Bacteria</taxon>
        <taxon>Bacillati</taxon>
        <taxon>Bacillota</taxon>
        <taxon>Bacilli</taxon>
        <taxon>Bacillales</taxon>
        <taxon>Thermoactinomycetaceae</taxon>
        <taxon>Seinonella</taxon>
    </lineage>
</organism>
<keyword evidence="3" id="KW-0554">One-carbon metabolism</keyword>
<evidence type="ECO:0000313" key="6">
    <source>
        <dbReference type="EMBL" id="SHF23498.1"/>
    </source>
</evidence>
<proteinExistence type="inferred from homology"/>
<dbReference type="EMBL" id="FQVL01000011">
    <property type="protein sequence ID" value="SHF23498.1"/>
    <property type="molecule type" value="Genomic_DNA"/>
</dbReference>
<comment type="cofactor">
    <cofactor evidence="1">
        <name>NAD(+)</name>
        <dbReference type="ChEBI" id="CHEBI:57540"/>
    </cofactor>
</comment>
<dbReference type="InterPro" id="IPR015878">
    <property type="entry name" value="Ado_hCys_hydrolase_NAD-bd"/>
</dbReference>
<accession>A0A1M4ZZR9</accession>
<dbReference type="SUPFAM" id="SSF52283">
    <property type="entry name" value="Formate/glycerate dehydrogenase catalytic domain-like"/>
    <property type="match status" value="1"/>
</dbReference>
<dbReference type="GO" id="GO:0006730">
    <property type="term" value="P:one-carbon metabolic process"/>
    <property type="evidence" value="ECO:0007669"/>
    <property type="project" value="UniProtKB-KW"/>
</dbReference>
<feature type="domain" description="S-adenosyl-L-homocysteine hydrolase NAD binding" evidence="5">
    <location>
        <begin position="179"/>
        <end position="330"/>
    </location>
</feature>
<dbReference type="Gene3D" id="3.40.50.1480">
    <property type="entry name" value="Adenosylhomocysteinase-like"/>
    <property type="match status" value="1"/>
</dbReference>
<dbReference type="Proteomes" id="UP000184476">
    <property type="component" value="Unassembled WGS sequence"/>
</dbReference>
<dbReference type="OrthoDB" id="9802717at2"/>
<evidence type="ECO:0000313" key="7">
    <source>
        <dbReference type="Proteomes" id="UP000184476"/>
    </source>
</evidence>
<dbReference type="PANTHER" id="PTHR23420:SF0">
    <property type="entry name" value="ADENOSYLHOMOCYSTEINASE"/>
    <property type="match status" value="1"/>
</dbReference>
<dbReference type="InterPro" id="IPR000043">
    <property type="entry name" value="Adenosylhomocysteinase-like"/>
</dbReference>
<dbReference type="Gene3D" id="3.40.50.720">
    <property type="entry name" value="NAD(P)-binding Rossmann-like Domain"/>
    <property type="match status" value="1"/>
</dbReference>
<dbReference type="PANTHER" id="PTHR23420">
    <property type="entry name" value="ADENOSYLHOMOCYSTEINASE"/>
    <property type="match status" value="1"/>
</dbReference>
<dbReference type="GO" id="GO:0005829">
    <property type="term" value="C:cytosol"/>
    <property type="evidence" value="ECO:0007669"/>
    <property type="project" value="TreeGrafter"/>
</dbReference>
<gene>
    <name evidence="6" type="ORF">SAMN05444392_11169</name>
</gene>
<evidence type="ECO:0000256" key="2">
    <source>
        <dbReference type="ARBA" id="ARBA00007122"/>
    </source>
</evidence>
<keyword evidence="7" id="KW-1185">Reference proteome</keyword>
<dbReference type="InterPro" id="IPR042172">
    <property type="entry name" value="Adenosylhomocyst_ase-like_sf"/>
</dbReference>
<evidence type="ECO:0000256" key="3">
    <source>
        <dbReference type="ARBA" id="ARBA00022563"/>
    </source>
</evidence>
<protein>
    <submittedName>
        <fullName evidence="6">Adenosylhomocysteinase</fullName>
    </submittedName>
</protein>
<dbReference type="InterPro" id="IPR036291">
    <property type="entry name" value="NAD(P)-bd_dom_sf"/>
</dbReference>
<dbReference type="STRING" id="112248.SAMN05444392_11169"/>
<dbReference type="Pfam" id="PF00670">
    <property type="entry name" value="AdoHcyase_NAD"/>
    <property type="match status" value="1"/>
</dbReference>